<keyword evidence="2 5" id="KW-0812">Transmembrane</keyword>
<feature type="transmembrane region" description="Helical" evidence="5">
    <location>
        <begin position="74"/>
        <end position="94"/>
    </location>
</feature>
<dbReference type="GO" id="GO:0016020">
    <property type="term" value="C:membrane"/>
    <property type="evidence" value="ECO:0007669"/>
    <property type="project" value="UniProtKB-SubCell"/>
</dbReference>
<dbReference type="Pfam" id="PF02535">
    <property type="entry name" value="Zip"/>
    <property type="match status" value="2"/>
</dbReference>
<sequence length="232" mass="23969">MATQLLIAFALTLAAGLSTAIGGLVVLKKKQLSDRFLATSLGFSAGVMLWVSFAEIVPKATQNLSEAFGDRGEAAAVAAFFGGVLLIALIDRLVPDVVNPPEQHEAGGVDVRKLGNMGIMTAAAIALHNIPEGIAVAIQMWQATGSRKRAFTWAALTGLAEPIGALVGFLLLLPLLGPMTLGIAFGAVAGIMVFISIDELLPTAVATGRHHAAIYGLIVGMAIMAISLLLFA</sequence>
<gene>
    <name evidence="6" type="ORF">HW450_02780</name>
</gene>
<proteinExistence type="predicted"/>
<dbReference type="PANTHER" id="PTHR11040:SF205">
    <property type="entry name" value="ZINC TRANSPORTER ZUPT"/>
    <property type="match status" value="1"/>
</dbReference>
<evidence type="ECO:0000313" key="6">
    <source>
        <dbReference type="EMBL" id="QMV85681.1"/>
    </source>
</evidence>
<feature type="transmembrane region" description="Helical" evidence="5">
    <location>
        <begin position="179"/>
        <end position="201"/>
    </location>
</feature>
<feature type="transmembrane region" description="Helical" evidence="5">
    <location>
        <begin position="213"/>
        <end position="231"/>
    </location>
</feature>
<name>A0A7G5FGE0_9CORY</name>
<dbReference type="GO" id="GO:0005385">
    <property type="term" value="F:zinc ion transmembrane transporter activity"/>
    <property type="evidence" value="ECO:0007669"/>
    <property type="project" value="TreeGrafter"/>
</dbReference>
<feature type="transmembrane region" description="Helical" evidence="5">
    <location>
        <begin position="36"/>
        <end position="53"/>
    </location>
</feature>
<accession>A0A7G5FGE0</accession>
<evidence type="ECO:0000256" key="4">
    <source>
        <dbReference type="ARBA" id="ARBA00023136"/>
    </source>
</evidence>
<keyword evidence="3 5" id="KW-1133">Transmembrane helix</keyword>
<feature type="transmembrane region" description="Helical" evidence="5">
    <location>
        <begin position="150"/>
        <end position="173"/>
    </location>
</feature>
<dbReference type="AlphaFoldDB" id="A0A7G5FGE0"/>
<evidence type="ECO:0000256" key="2">
    <source>
        <dbReference type="ARBA" id="ARBA00022692"/>
    </source>
</evidence>
<feature type="transmembrane region" description="Helical" evidence="5">
    <location>
        <begin position="114"/>
        <end position="138"/>
    </location>
</feature>
<keyword evidence="7" id="KW-1185">Reference proteome</keyword>
<comment type="subcellular location">
    <subcellularLocation>
        <location evidence="1">Membrane</location>
        <topology evidence="1">Multi-pass membrane protein</topology>
    </subcellularLocation>
</comment>
<evidence type="ECO:0000256" key="3">
    <source>
        <dbReference type="ARBA" id="ARBA00022989"/>
    </source>
</evidence>
<reference evidence="6 7" key="1">
    <citation type="submission" date="2020-07" db="EMBL/GenBank/DDBJ databases">
        <title>non toxigenic Corynebacterium sp. nov from a clinical source.</title>
        <authorList>
            <person name="Bernier A.-M."/>
            <person name="Bernard K."/>
        </authorList>
    </citation>
    <scope>NUCLEOTIDE SEQUENCE [LARGE SCALE GENOMIC DNA]</scope>
    <source>
        <strain evidence="7">NML 93-0612</strain>
    </source>
</reference>
<evidence type="ECO:0000256" key="5">
    <source>
        <dbReference type="SAM" id="Phobius"/>
    </source>
</evidence>
<evidence type="ECO:0000313" key="7">
    <source>
        <dbReference type="Proteomes" id="UP000515570"/>
    </source>
</evidence>
<dbReference type="Proteomes" id="UP000515570">
    <property type="component" value="Chromosome"/>
</dbReference>
<dbReference type="InterPro" id="IPR003689">
    <property type="entry name" value="ZIP"/>
</dbReference>
<organism evidence="6 7">
    <name type="scientific">Corynebacterium hindlerae</name>
    <dbReference type="NCBI Taxonomy" id="699041"/>
    <lineage>
        <taxon>Bacteria</taxon>
        <taxon>Bacillati</taxon>
        <taxon>Actinomycetota</taxon>
        <taxon>Actinomycetes</taxon>
        <taxon>Mycobacteriales</taxon>
        <taxon>Corynebacteriaceae</taxon>
        <taxon>Corynebacterium</taxon>
    </lineage>
</organism>
<dbReference type="PANTHER" id="PTHR11040">
    <property type="entry name" value="ZINC/IRON TRANSPORTER"/>
    <property type="match status" value="1"/>
</dbReference>
<protein>
    <submittedName>
        <fullName evidence="6">ZIP family metal transporter</fullName>
    </submittedName>
</protein>
<evidence type="ECO:0000256" key="1">
    <source>
        <dbReference type="ARBA" id="ARBA00004141"/>
    </source>
</evidence>
<keyword evidence="4 5" id="KW-0472">Membrane</keyword>
<dbReference type="EMBL" id="CP059833">
    <property type="protein sequence ID" value="QMV85681.1"/>
    <property type="molecule type" value="Genomic_DNA"/>
</dbReference>